<evidence type="ECO:0000256" key="2">
    <source>
        <dbReference type="ARBA" id="ARBA00022803"/>
    </source>
</evidence>
<dbReference type="InterPro" id="IPR019734">
    <property type="entry name" value="TPR_rpt"/>
</dbReference>
<dbReference type="PROSITE" id="PS50005">
    <property type="entry name" value="TPR"/>
    <property type="match status" value="2"/>
</dbReference>
<dbReference type="PANTHER" id="PTHR44943">
    <property type="entry name" value="CELLULOSE SYNTHASE OPERON PROTEIN C"/>
    <property type="match status" value="1"/>
</dbReference>
<reference evidence="3" key="1">
    <citation type="submission" date="2018-05" db="EMBL/GenBank/DDBJ databases">
        <authorList>
            <person name="Lanie J.A."/>
            <person name="Ng W.-L."/>
            <person name="Kazmierczak K.M."/>
            <person name="Andrzejewski T.M."/>
            <person name="Davidsen T.M."/>
            <person name="Wayne K.J."/>
            <person name="Tettelin H."/>
            <person name="Glass J.I."/>
            <person name="Rusch D."/>
            <person name="Podicherti R."/>
            <person name="Tsui H.-C.T."/>
            <person name="Winkler M.E."/>
        </authorList>
    </citation>
    <scope>NUCLEOTIDE SEQUENCE</scope>
</reference>
<sequence>QMGVAYFELELYDKAIESFIPYALENNDDALVFSLIGKSFLNVGDYISALGAFQKSLSINSHDFRTQYYIGECNYLTENFGDAAKSYKKALNINPDSSEAHYKLGLVYLKLKKRRSAKKELNILYMLNQDLFDSLNFYYND</sequence>
<dbReference type="SUPFAM" id="SSF48452">
    <property type="entry name" value="TPR-like"/>
    <property type="match status" value="1"/>
</dbReference>
<dbReference type="Pfam" id="PF13414">
    <property type="entry name" value="TPR_11"/>
    <property type="match status" value="1"/>
</dbReference>
<dbReference type="InterPro" id="IPR011990">
    <property type="entry name" value="TPR-like_helical_dom_sf"/>
</dbReference>
<gene>
    <name evidence="3" type="ORF">METZ01_LOCUS492232</name>
</gene>
<dbReference type="InterPro" id="IPR051685">
    <property type="entry name" value="Ycf3/AcsC/BcsC/TPR_MFPF"/>
</dbReference>
<accession>A0A383D6B6</accession>
<keyword evidence="1" id="KW-0677">Repeat</keyword>
<organism evidence="3">
    <name type="scientific">marine metagenome</name>
    <dbReference type="NCBI Taxonomy" id="408172"/>
    <lineage>
        <taxon>unclassified sequences</taxon>
        <taxon>metagenomes</taxon>
        <taxon>ecological metagenomes</taxon>
    </lineage>
</organism>
<keyword evidence="2" id="KW-0802">TPR repeat</keyword>
<dbReference type="Gene3D" id="1.25.40.10">
    <property type="entry name" value="Tetratricopeptide repeat domain"/>
    <property type="match status" value="1"/>
</dbReference>
<name>A0A383D6B6_9ZZZZ</name>
<evidence type="ECO:0000313" key="3">
    <source>
        <dbReference type="EMBL" id="SVE39378.1"/>
    </source>
</evidence>
<dbReference type="AlphaFoldDB" id="A0A383D6B6"/>
<dbReference type="PANTHER" id="PTHR44943:SF8">
    <property type="entry name" value="TPR REPEAT-CONTAINING PROTEIN MJ0263"/>
    <property type="match status" value="1"/>
</dbReference>
<feature type="non-terminal residue" evidence="3">
    <location>
        <position position="1"/>
    </location>
</feature>
<protein>
    <submittedName>
        <fullName evidence="3">Uncharacterized protein</fullName>
    </submittedName>
</protein>
<dbReference type="SMART" id="SM00028">
    <property type="entry name" value="TPR"/>
    <property type="match status" value="3"/>
</dbReference>
<proteinExistence type="predicted"/>
<evidence type="ECO:0000256" key="1">
    <source>
        <dbReference type="ARBA" id="ARBA00022737"/>
    </source>
</evidence>
<dbReference type="EMBL" id="UINC01214239">
    <property type="protein sequence ID" value="SVE39378.1"/>
    <property type="molecule type" value="Genomic_DNA"/>
</dbReference>